<evidence type="ECO:0000256" key="2">
    <source>
        <dbReference type="ARBA" id="ARBA00022737"/>
    </source>
</evidence>
<dbReference type="VEuPathDB" id="VectorBase:LDEU006833"/>
<dbReference type="InterPro" id="IPR001781">
    <property type="entry name" value="Znf_LIM"/>
</dbReference>
<keyword evidence="2" id="KW-0677">Repeat</keyword>
<reference evidence="7 8" key="1">
    <citation type="journal article" date="2018" name="Gigascience">
        <title>Genomes of trombidid mites reveal novel predicted allergens and laterally-transferred genes associated with secondary metabolism.</title>
        <authorList>
            <person name="Dong X."/>
            <person name="Chaisiri K."/>
            <person name="Xia D."/>
            <person name="Armstrong S.D."/>
            <person name="Fang Y."/>
            <person name="Donnelly M.J."/>
            <person name="Kadowaki T."/>
            <person name="McGarry J.W."/>
            <person name="Darby A.C."/>
            <person name="Makepeace B.L."/>
        </authorList>
    </citation>
    <scope>NUCLEOTIDE SEQUENCE [LARGE SCALE GENOMIC DNA]</scope>
    <source>
        <strain evidence="7">UoL-UT</strain>
    </source>
</reference>
<gene>
    <name evidence="7" type="ORF">B4U80_08367</name>
</gene>
<dbReference type="InterPro" id="IPR050945">
    <property type="entry name" value="LMO_RBTN_TF"/>
</dbReference>
<evidence type="ECO:0000313" key="7">
    <source>
        <dbReference type="EMBL" id="RWS25206.1"/>
    </source>
</evidence>
<accession>A0A443SCB9</accession>
<comment type="caution">
    <text evidence="7">The sequence shown here is derived from an EMBL/GenBank/DDBJ whole genome shotgun (WGS) entry which is preliminary data.</text>
</comment>
<dbReference type="OrthoDB" id="6352355at2759"/>
<dbReference type="STRING" id="299467.A0A443SCB9"/>
<evidence type="ECO:0000259" key="6">
    <source>
        <dbReference type="PROSITE" id="PS50023"/>
    </source>
</evidence>
<dbReference type="GO" id="GO:0046872">
    <property type="term" value="F:metal ion binding"/>
    <property type="evidence" value="ECO:0007669"/>
    <property type="project" value="UniProtKB-KW"/>
</dbReference>
<keyword evidence="4 5" id="KW-0440">LIM domain</keyword>
<evidence type="ECO:0000256" key="3">
    <source>
        <dbReference type="ARBA" id="ARBA00022833"/>
    </source>
</evidence>
<organism evidence="7 8">
    <name type="scientific">Leptotrombidium deliense</name>
    <dbReference type="NCBI Taxonomy" id="299467"/>
    <lineage>
        <taxon>Eukaryota</taxon>
        <taxon>Metazoa</taxon>
        <taxon>Ecdysozoa</taxon>
        <taxon>Arthropoda</taxon>
        <taxon>Chelicerata</taxon>
        <taxon>Arachnida</taxon>
        <taxon>Acari</taxon>
        <taxon>Acariformes</taxon>
        <taxon>Trombidiformes</taxon>
        <taxon>Prostigmata</taxon>
        <taxon>Anystina</taxon>
        <taxon>Parasitengona</taxon>
        <taxon>Trombiculoidea</taxon>
        <taxon>Trombiculidae</taxon>
        <taxon>Leptotrombidium</taxon>
    </lineage>
</organism>
<dbReference type="SMART" id="SM00132">
    <property type="entry name" value="LIM"/>
    <property type="match status" value="1"/>
</dbReference>
<keyword evidence="8" id="KW-1185">Reference proteome</keyword>
<dbReference type="Pfam" id="PF00412">
    <property type="entry name" value="LIM"/>
    <property type="match status" value="1"/>
</dbReference>
<evidence type="ECO:0000313" key="8">
    <source>
        <dbReference type="Proteomes" id="UP000288716"/>
    </source>
</evidence>
<dbReference type="Gene3D" id="2.10.110.10">
    <property type="entry name" value="Cysteine Rich Protein"/>
    <property type="match status" value="1"/>
</dbReference>
<keyword evidence="3 5" id="KW-0862">Zinc</keyword>
<dbReference type="PANTHER" id="PTHR45787">
    <property type="entry name" value="LD11652P"/>
    <property type="match status" value="1"/>
</dbReference>
<evidence type="ECO:0000256" key="1">
    <source>
        <dbReference type="ARBA" id="ARBA00022723"/>
    </source>
</evidence>
<dbReference type="PROSITE" id="PS50023">
    <property type="entry name" value="LIM_DOMAIN_2"/>
    <property type="match status" value="1"/>
</dbReference>
<feature type="domain" description="LIM zinc-binding" evidence="6">
    <location>
        <begin position="1"/>
        <end position="49"/>
    </location>
</feature>
<dbReference type="EMBL" id="NCKV01003955">
    <property type="protein sequence ID" value="RWS25206.1"/>
    <property type="molecule type" value="Genomic_DNA"/>
</dbReference>
<name>A0A443SCB9_9ACAR</name>
<sequence length="76" mass="9195">MVLTAKHNVYHLSCFVCHQCNRRLNSGDRFILFNNRILCEYDFRQMNLIAFNDVSQNVCLPIKKKRIHHHFKLYNN</sequence>
<evidence type="ECO:0000256" key="5">
    <source>
        <dbReference type="PROSITE-ProRule" id="PRU00125"/>
    </source>
</evidence>
<keyword evidence="1 5" id="KW-0479">Metal-binding</keyword>
<dbReference type="AlphaFoldDB" id="A0A443SCB9"/>
<evidence type="ECO:0000256" key="4">
    <source>
        <dbReference type="ARBA" id="ARBA00023038"/>
    </source>
</evidence>
<proteinExistence type="predicted"/>
<protein>
    <recommendedName>
        <fullName evidence="6">LIM zinc-binding domain-containing protein</fullName>
    </recommendedName>
</protein>
<dbReference type="Proteomes" id="UP000288716">
    <property type="component" value="Unassembled WGS sequence"/>
</dbReference>